<dbReference type="GeneID" id="87909698"/>
<sequence length="421" mass="47216">MQTYWGQAVGGQGEQPHSDGEPVLPTIPPGLELLNSAAKQIPVRGCGEYFIYSILGSRLPCLPFSRGVVVWAHSSHPTSTRTLGGPKSGDRRKRNPHSGFTAYPLGRPQLGPTGTTPETTLQHCIWRLSRISWPGWANPSNFLASHLTFDHRERYFHEGFVSLIIIFLLGWIREPAGRTVAHFLLEREKGRRTHTTVSIWSHLRQLKGFSKDDTNHTAPDAVAAYNTSFKTTAIPCPRNKGDIQTKTRDIVFFPESKDESRHAMPNLSPPNTLPLAQLLTTFLSSFTDLYHTLLASLQKRFNPHAALAGDEDHLLNGIWFFLLLLEALIVLGVLLQAVVRGLKWRIKRRKAMVMSRPGSSYQWEGRGGSGQGWMVPSTPSREKGFVRRDSNARWEQDGWWQEGEGHGLERDYGVGGHDKGY</sequence>
<comment type="caution">
    <text evidence="3">The sequence shown here is derived from an EMBL/GenBank/DDBJ whole genome shotgun (WGS) entry which is preliminary data.</text>
</comment>
<proteinExistence type="predicted"/>
<evidence type="ECO:0000256" key="1">
    <source>
        <dbReference type="SAM" id="MobiDB-lite"/>
    </source>
</evidence>
<dbReference type="EMBL" id="JAFFHA010000006">
    <property type="protein sequence ID" value="KAK4654485.1"/>
    <property type="molecule type" value="Genomic_DNA"/>
</dbReference>
<organism evidence="3 4">
    <name type="scientific">Podospora pseudocomata</name>
    <dbReference type="NCBI Taxonomy" id="2093779"/>
    <lineage>
        <taxon>Eukaryota</taxon>
        <taxon>Fungi</taxon>
        <taxon>Dikarya</taxon>
        <taxon>Ascomycota</taxon>
        <taxon>Pezizomycotina</taxon>
        <taxon>Sordariomycetes</taxon>
        <taxon>Sordariomycetidae</taxon>
        <taxon>Sordariales</taxon>
        <taxon>Podosporaceae</taxon>
        <taxon>Podospora</taxon>
    </lineage>
</organism>
<feature type="region of interest" description="Disordered" evidence="1">
    <location>
        <begin position="76"/>
        <end position="116"/>
    </location>
</feature>
<keyword evidence="4" id="KW-1185">Reference proteome</keyword>
<evidence type="ECO:0000256" key="2">
    <source>
        <dbReference type="SAM" id="Phobius"/>
    </source>
</evidence>
<accession>A0ABR0GFF8</accession>
<keyword evidence="2" id="KW-0812">Transmembrane</keyword>
<keyword evidence="2" id="KW-1133">Transmembrane helix</keyword>
<dbReference type="RefSeq" id="XP_062743460.1">
    <property type="nucleotide sequence ID" value="XM_062889791.1"/>
</dbReference>
<evidence type="ECO:0000313" key="4">
    <source>
        <dbReference type="Proteomes" id="UP001323405"/>
    </source>
</evidence>
<keyword evidence="2" id="KW-0472">Membrane</keyword>
<dbReference type="Proteomes" id="UP001323405">
    <property type="component" value="Unassembled WGS sequence"/>
</dbReference>
<name>A0ABR0GFF8_9PEZI</name>
<protein>
    <submittedName>
        <fullName evidence="3">Uncharacterized protein</fullName>
    </submittedName>
</protein>
<feature type="region of interest" description="Disordered" evidence="1">
    <location>
        <begin position="1"/>
        <end position="27"/>
    </location>
</feature>
<gene>
    <name evidence="3" type="ORF">QC762_403418</name>
</gene>
<feature type="transmembrane region" description="Helical" evidence="2">
    <location>
        <begin position="318"/>
        <end position="339"/>
    </location>
</feature>
<evidence type="ECO:0000313" key="3">
    <source>
        <dbReference type="EMBL" id="KAK4654485.1"/>
    </source>
</evidence>
<reference evidence="3 4" key="1">
    <citation type="journal article" date="2023" name="bioRxiv">
        <title>High-quality genome assemblies of four members of thePodospora anserinaspecies complex.</title>
        <authorList>
            <person name="Ament-Velasquez S.L."/>
            <person name="Vogan A.A."/>
            <person name="Wallerman O."/>
            <person name="Hartmann F."/>
            <person name="Gautier V."/>
            <person name="Silar P."/>
            <person name="Giraud T."/>
            <person name="Johannesson H."/>
        </authorList>
    </citation>
    <scope>NUCLEOTIDE SEQUENCE [LARGE SCALE GENOMIC DNA]</scope>
    <source>
        <strain evidence="3 4">CBS 415.72m</strain>
    </source>
</reference>